<evidence type="ECO:0000313" key="5">
    <source>
        <dbReference type="Proteomes" id="UP000266118"/>
    </source>
</evidence>
<dbReference type="RefSeq" id="WP_119987522.1">
    <property type="nucleotide sequence ID" value="NZ_CP032489.1"/>
</dbReference>
<dbReference type="Proteomes" id="UP000266118">
    <property type="component" value="Chromosome"/>
</dbReference>
<feature type="domain" description="DUF6852" evidence="3">
    <location>
        <begin position="52"/>
        <end position="117"/>
    </location>
</feature>
<feature type="domain" description="DUF5606" evidence="2">
    <location>
        <begin position="5"/>
        <end position="49"/>
    </location>
</feature>
<dbReference type="AlphaFoldDB" id="A0A386HQ48"/>
<evidence type="ECO:0000256" key="1">
    <source>
        <dbReference type="SAM" id="MobiDB-lite"/>
    </source>
</evidence>
<sequence>MEYNKIISVTGMSGLFELVGNKADGAIVRSLEDNSTKFASSRSHQFSHLESIEIYTIRENVNLVDIFNAMKNSSEKLPDYKNNAAVKKYFEKAYPEMDFDRVYASDMKKMVRWYEILTDKNIAFEISAAPEEAVTEAAEPAAEEKTPAKKSTKKSEAKPAAENTAEKPKKKSAPKKTDK</sequence>
<feature type="compositionally biased region" description="Basic residues" evidence="1">
    <location>
        <begin position="168"/>
        <end position="179"/>
    </location>
</feature>
<dbReference type="Pfam" id="PF21186">
    <property type="entry name" value="DUF6852"/>
    <property type="match status" value="1"/>
</dbReference>
<dbReference type="InterPro" id="IPR049281">
    <property type="entry name" value="BVU_3817-like_C_sf"/>
</dbReference>
<name>A0A386HQ48_9BACT</name>
<dbReference type="OrthoDB" id="675198at2"/>
<feature type="compositionally biased region" description="Basic and acidic residues" evidence="1">
    <location>
        <begin position="142"/>
        <end position="167"/>
    </location>
</feature>
<proteinExistence type="predicted"/>
<evidence type="ECO:0000313" key="4">
    <source>
        <dbReference type="EMBL" id="AYD47822.1"/>
    </source>
</evidence>
<dbReference type="InterPro" id="IPR049280">
    <property type="entry name" value="DUF6852"/>
</dbReference>
<dbReference type="Gene3D" id="1.10.10.1650">
    <property type="match status" value="1"/>
</dbReference>
<dbReference type="Pfam" id="PF18347">
    <property type="entry name" value="DUF5606"/>
    <property type="match status" value="1"/>
</dbReference>
<reference evidence="4 5" key="1">
    <citation type="submission" date="2018-09" db="EMBL/GenBank/DDBJ databases">
        <title>Arachidicoccus sp. nov., a bacterium isolated from soil.</title>
        <authorList>
            <person name="Weon H.-Y."/>
            <person name="Kwon S.-W."/>
            <person name="Lee S.A."/>
        </authorList>
    </citation>
    <scope>NUCLEOTIDE SEQUENCE [LARGE SCALE GENOMIC DNA]</scope>
    <source>
        <strain evidence="4 5">KIS59-12</strain>
    </source>
</reference>
<dbReference type="EMBL" id="CP032489">
    <property type="protein sequence ID" value="AYD47822.1"/>
    <property type="molecule type" value="Genomic_DNA"/>
</dbReference>
<dbReference type="InterPro" id="IPR041218">
    <property type="entry name" value="DUF5606"/>
</dbReference>
<keyword evidence="5" id="KW-1185">Reference proteome</keyword>
<evidence type="ECO:0000259" key="2">
    <source>
        <dbReference type="Pfam" id="PF18347"/>
    </source>
</evidence>
<dbReference type="KEGG" id="ark:D6B99_09615"/>
<gene>
    <name evidence="4" type="ORF">D6B99_09615</name>
</gene>
<organism evidence="4 5">
    <name type="scientific">Arachidicoccus soli</name>
    <dbReference type="NCBI Taxonomy" id="2341117"/>
    <lineage>
        <taxon>Bacteria</taxon>
        <taxon>Pseudomonadati</taxon>
        <taxon>Bacteroidota</taxon>
        <taxon>Chitinophagia</taxon>
        <taxon>Chitinophagales</taxon>
        <taxon>Chitinophagaceae</taxon>
        <taxon>Arachidicoccus</taxon>
    </lineage>
</organism>
<evidence type="ECO:0000259" key="3">
    <source>
        <dbReference type="Pfam" id="PF21186"/>
    </source>
</evidence>
<dbReference type="InterPro" id="IPR049282">
    <property type="entry name" value="BVU_3817_N_sf"/>
</dbReference>
<protein>
    <submittedName>
        <fullName evidence="4">Uncharacterized protein</fullName>
    </submittedName>
</protein>
<accession>A0A386HQ48</accession>
<dbReference type="Gene3D" id="2.30.30.730">
    <property type="match status" value="1"/>
</dbReference>
<feature type="region of interest" description="Disordered" evidence="1">
    <location>
        <begin position="133"/>
        <end position="179"/>
    </location>
</feature>